<sequence>MVVRINLSPPDIPGQANAVFGEQLPIFAQALGSTLSKSLLPERLSFIQKEEKAGLVAKFGVPKIPVPMKILSLLTFVAVSFLTVIIVVVSSTSLVFFNVANIFPVIFPGSRNYKKKKNNRSNTMANKSRKGKYGKYGKPTKLDENEGSLGALKIQLPQLYDDEDVPVTITYGYDRHVMSPEQYSAFLDALADRYYEMHEDEYGFEEEEDDKKKKNKKHKYKDDYYDDVVEFVSYDKK</sequence>
<evidence type="ECO:0000313" key="4">
    <source>
        <dbReference type="Proteomes" id="UP001187531"/>
    </source>
</evidence>
<comment type="caution">
    <text evidence="3">The sequence shown here is derived from an EMBL/GenBank/DDBJ whole genome shotgun (WGS) entry which is preliminary data.</text>
</comment>
<gene>
    <name evidence="3" type="ORF">QYM36_002234</name>
</gene>
<keyword evidence="2" id="KW-0812">Transmembrane</keyword>
<dbReference type="Proteomes" id="UP001187531">
    <property type="component" value="Unassembled WGS sequence"/>
</dbReference>
<accession>A0AA88I8I1</accession>
<feature type="region of interest" description="Disordered" evidence="1">
    <location>
        <begin position="116"/>
        <end position="137"/>
    </location>
</feature>
<name>A0AA88I8I1_ARTSF</name>
<dbReference type="EMBL" id="JAVRJZ010000004">
    <property type="protein sequence ID" value="KAK2723815.1"/>
    <property type="molecule type" value="Genomic_DNA"/>
</dbReference>
<evidence type="ECO:0000256" key="1">
    <source>
        <dbReference type="SAM" id="MobiDB-lite"/>
    </source>
</evidence>
<reference evidence="3" key="1">
    <citation type="submission" date="2023-07" db="EMBL/GenBank/DDBJ databases">
        <title>Chromosome-level genome assembly of Artemia franciscana.</title>
        <authorList>
            <person name="Jo E."/>
        </authorList>
    </citation>
    <scope>NUCLEOTIDE SEQUENCE</scope>
    <source>
        <tissue evidence="3">Whole body</tissue>
    </source>
</reference>
<protein>
    <submittedName>
        <fullName evidence="3">Uncharacterized protein</fullName>
    </submittedName>
</protein>
<keyword evidence="4" id="KW-1185">Reference proteome</keyword>
<evidence type="ECO:0000256" key="2">
    <source>
        <dbReference type="SAM" id="Phobius"/>
    </source>
</evidence>
<feature type="transmembrane region" description="Helical" evidence="2">
    <location>
        <begin position="70"/>
        <end position="89"/>
    </location>
</feature>
<proteinExistence type="predicted"/>
<dbReference type="AlphaFoldDB" id="A0AA88I8I1"/>
<evidence type="ECO:0000313" key="3">
    <source>
        <dbReference type="EMBL" id="KAK2723815.1"/>
    </source>
</evidence>
<keyword evidence="2" id="KW-1133">Transmembrane helix</keyword>
<organism evidence="3 4">
    <name type="scientific">Artemia franciscana</name>
    <name type="common">Brine shrimp</name>
    <name type="synonym">Artemia sanfranciscana</name>
    <dbReference type="NCBI Taxonomy" id="6661"/>
    <lineage>
        <taxon>Eukaryota</taxon>
        <taxon>Metazoa</taxon>
        <taxon>Ecdysozoa</taxon>
        <taxon>Arthropoda</taxon>
        <taxon>Crustacea</taxon>
        <taxon>Branchiopoda</taxon>
        <taxon>Anostraca</taxon>
        <taxon>Artemiidae</taxon>
        <taxon>Artemia</taxon>
    </lineage>
</organism>
<feature type="transmembrane region" description="Helical" evidence="2">
    <location>
        <begin position="95"/>
        <end position="113"/>
    </location>
</feature>
<keyword evidence="2" id="KW-0472">Membrane</keyword>